<dbReference type="EMBL" id="CM047908">
    <property type="protein sequence ID" value="KAJ0082753.1"/>
    <property type="molecule type" value="Genomic_DNA"/>
</dbReference>
<accession>A0ACC1A9S2</accession>
<sequence length="296" mass="33274">MTTDNGYGPYQAALKEDWVYMMNFFEKNRNAMSIPLSAARDTAFHLSVFSNGKQPIEYLLGIAKTIHMTTDDVLAKNVYGDTALHEAAANGNLEAVKLLVEYDKEPSNDVENTEFLEDINDEGETPLFKAAAYGRTKVVKFLASERFEQLTQLKDIHRQKITHIKEKTKLSTPLEEKTIELQGASIILHVASKPSKPLTPLEEKTSEVPGASILHVAIQGEHFDTALLLLKRDKGLATLKDENGRTSLHLLATMPSAFKSGYRMGTWISRVFYFCMYSPTFYTVTYINKKRNASLL</sequence>
<protein>
    <submittedName>
        <fullName evidence="1">Uncharacterized protein</fullName>
    </submittedName>
</protein>
<keyword evidence="2" id="KW-1185">Reference proteome</keyword>
<dbReference type="Proteomes" id="UP001164250">
    <property type="component" value="Chromosome 12"/>
</dbReference>
<name>A0ACC1A9S2_9ROSI</name>
<reference evidence="2" key="1">
    <citation type="journal article" date="2023" name="G3 (Bethesda)">
        <title>Genome assembly and association tests identify interacting loci associated with vigor, precocity, and sex in interspecific pistachio rootstocks.</title>
        <authorList>
            <person name="Palmer W."/>
            <person name="Jacygrad E."/>
            <person name="Sagayaradj S."/>
            <person name="Cavanaugh K."/>
            <person name="Han R."/>
            <person name="Bertier L."/>
            <person name="Beede B."/>
            <person name="Kafkas S."/>
            <person name="Golino D."/>
            <person name="Preece J."/>
            <person name="Michelmore R."/>
        </authorList>
    </citation>
    <scope>NUCLEOTIDE SEQUENCE [LARGE SCALE GENOMIC DNA]</scope>
</reference>
<evidence type="ECO:0000313" key="1">
    <source>
        <dbReference type="EMBL" id="KAJ0082753.1"/>
    </source>
</evidence>
<evidence type="ECO:0000313" key="2">
    <source>
        <dbReference type="Proteomes" id="UP001164250"/>
    </source>
</evidence>
<comment type="caution">
    <text evidence="1">The sequence shown here is derived from an EMBL/GenBank/DDBJ whole genome shotgun (WGS) entry which is preliminary data.</text>
</comment>
<organism evidence="1 2">
    <name type="scientific">Pistacia atlantica</name>
    <dbReference type="NCBI Taxonomy" id="434234"/>
    <lineage>
        <taxon>Eukaryota</taxon>
        <taxon>Viridiplantae</taxon>
        <taxon>Streptophyta</taxon>
        <taxon>Embryophyta</taxon>
        <taxon>Tracheophyta</taxon>
        <taxon>Spermatophyta</taxon>
        <taxon>Magnoliopsida</taxon>
        <taxon>eudicotyledons</taxon>
        <taxon>Gunneridae</taxon>
        <taxon>Pentapetalae</taxon>
        <taxon>rosids</taxon>
        <taxon>malvids</taxon>
        <taxon>Sapindales</taxon>
        <taxon>Anacardiaceae</taxon>
        <taxon>Pistacia</taxon>
    </lineage>
</organism>
<gene>
    <name evidence="1" type="ORF">Patl1_09884</name>
</gene>
<proteinExistence type="predicted"/>